<dbReference type="AlphaFoldDB" id="A0A1M5UBZ3"/>
<name>A0A1M5UBZ3_9BRAD</name>
<gene>
    <name evidence="1" type="ORF">SAMN05444169_8302</name>
</gene>
<reference evidence="1 2" key="1">
    <citation type="submission" date="2016-11" db="EMBL/GenBank/DDBJ databases">
        <authorList>
            <person name="Jaros S."/>
            <person name="Januszkiewicz K."/>
            <person name="Wedrychowicz H."/>
        </authorList>
    </citation>
    <scope>NUCLEOTIDE SEQUENCE [LARGE SCALE GENOMIC DNA]</scope>
    <source>
        <strain evidence="1 2">GAS242</strain>
    </source>
</reference>
<dbReference type="Proteomes" id="UP000190675">
    <property type="component" value="Chromosome I"/>
</dbReference>
<sequence>MGRIVVHLALMAGAALVLAGCGLADSHAVLPEFLRTRAIEQPPPEPPPDVRQLVRKNLESVFVAASNPQKVRVSPPLHEAGGPGWTACVTAELTSVMGRPLGSETYRITINDGAITDRRRDDNCASESFEPI</sequence>
<accession>A0A1M5UBZ3</accession>
<organism evidence="1 2">
    <name type="scientific">Bradyrhizobium erythrophlei</name>
    <dbReference type="NCBI Taxonomy" id="1437360"/>
    <lineage>
        <taxon>Bacteria</taxon>
        <taxon>Pseudomonadati</taxon>
        <taxon>Pseudomonadota</taxon>
        <taxon>Alphaproteobacteria</taxon>
        <taxon>Hyphomicrobiales</taxon>
        <taxon>Nitrobacteraceae</taxon>
        <taxon>Bradyrhizobium</taxon>
    </lineage>
</organism>
<dbReference type="EMBL" id="LT670818">
    <property type="protein sequence ID" value="SHH60438.1"/>
    <property type="molecule type" value="Genomic_DNA"/>
</dbReference>
<protein>
    <submittedName>
        <fullName evidence="1">Uncharacterized protein</fullName>
    </submittedName>
</protein>
<evidence type="ECO:0000313" key="2">
    <source>
        <dbReference type="Proteomes" id="UP000190675"/>
    </source>
</evidence>
<evidence type="ECO:0000313" key="1">
    <source>
        <dbReference type="EMBL" id="SHH60438.1"/>
    </source>
</evidence>
<dbReference type="RefSeq" id="WP_079571654.1">
    <property type="nucleotide sequence ID" value="NZ_LT670818.1"/>
</dbReference>
<proteinExistence type="predicted"/>
<dbReference type="PROSITE" id="PS51257">
    <property type="entry name" value="PROKAR_LIPOPROTEIN"/>
    <property type="match status" value="1"/>
</dbReference>
<dbReference type="OrthoDB" id="8138838at2"/>